<dbReference type="NCBIfam" id="TIGR03843">
    <property type="entry name" value="SCO1664 family protein"/>
    <property type="match status" value="1"/>
</dbReference>
<gene>
    <name evidence="1" type="ORF">GCM10023321_27140</name>
</gene>
<dbReference type="RefSeq" id="WP_185061504.1">
    <property type="nucleotide sequence ID" value="NZ_BAABJP010000008.1"/>
</dbReference>
<dbReference type="InterPro" id="IPR022292">
    <property type="entry name" value="CHP03843"/>
</dbReference>
<sequence>MDPFDPAVPGLLHAGRMEVTGRIVNASNATLVCELECDGVHARCVYKPVRGERPLWDFPDGTLADREYASYLISAALAADGKRPMVPPTVLREGPFGPGMVQLWVDTEEDAELVDVCAPADVPRGWLTVLRARDSLGDPALLVHADHPELRRMAVLDVVLNNADRKAGHVLTGVDGRVYGVDHGICLHEEDKLRTVLWGWVGQKLPAEALEEVRALRGELADGLANQLADHLTRRELAALSSRVDALIANPEFPEPSGYGPAIPWPAF</sequence>
<dbReference type="Proteomes" id="UP001428817">
    <property type="component" value="Unassembled WGS sequence"/>
</dbReference>
<dbReference type="EMBL" id="BAABJP010000008">
    <property type="protein sequence ID" value="GAA5154759.1"/>
    <property type="molecule type" value="Genomic_DNA"/>
</dbReference>
<evidence type="ECO:0000313" key="2">
    <source>
        <dbReference type="Proteomes" id="UP001428817"/>
    </source>
</evidence>
<proteinExistence type="predicted"/>
<keyword evidence="2" id="KW-1185">Reference proteome</keyword>
<reference evidence="2" key="1">
    <citation type="journal article" date="2019" name="Int. J. Syst. Evol. Microbiol.">
        <title>The Global Catalogue of Microorganisms (GCM) 10K type strain sequencing project: providing services to taxonomists for standard genome sequencing and annotation.</title>
        <authorList>
            <consortium name="The Broad Institute Genomics Platform"/>
            <consortium name="The Broad Institute Genome Sequencing Center for Infectious Disease"/>
            <person name="Wu L."/>
            <person name="Ma J."/>
        </authorList>
    </citation>
    <scope>NUCLEOTIDE SEQUENCE [LARGE SCALE GENOMIC DNA]</scope>
    <source>
        <strain evidence="2">JCM 18303</strain>
    </source>
</reference>
<protein>
    <submittedName>
        <fullName evidence="1">SCO1664 family protein</fullName>
    </submittedName>
</protein>
<name>A0ABP9PZS4_9PSEU</name>
<evidence type="ECO:0000313" key="1">
    <source>
        <dbReference type="EMBL" id="GAA5154759.1"/>
    </source>
</evidence>
<comment type="caution">
    <text evidence="1">The sequence shown here is derived from an EMBL/GenBank/DDBJ whole genome shotgun (WGS) entry which is preliminary data.</text>
</comment>
<accession>A0ABP9PZS4</accession>
<organism evidence="1 2">
    <name type="scientific">Pseudonocardia eucalypti</name>
    <dbReference type="NCBI Taxonomy" id="648755"/>
    <lineage>
        <taxon>Bacteria</taxon>
        <taxon>Bacillati</taxon>
        <taxon>Actinomycetota</taxon>
        <taxon>Actinomycetes</taxon>
        <taxon>Pseudonocardiales</taxon>
        <taxon>Pseudonocardiaceae</taxon>
        <taxon>Pseudonocardia</taxon>
    </lineage>
</organism>